<dbReference type="Pfam" id="PF20123">
    <property type="entry name" value="DUF6513"/>
    <property type="match status" value="1"/>
</dbReference>
<proteinExistence type="predicted"/>
<accession>A0A4P7BXE1</accession>
<protein>
    <submittedName>
        <fullName evidence="3">Dihydropteroate synthase</fullName>
    </submittedName>
</protein>
<keyword evidence="4" id="KW-1185">Reference proteome</keyword>
<evidence type="ECO:0000313" key="3">
    <source>
        <dbReference type="EMBL" id="QBQ53780.1"/>
    </source>
</evidence>
<dbReference type="OrthoDB" id="4029442at2"/>
<gene>
    <name evidence="3" type="ORF">E3U44_04080</name>
</gene>
<dbReference type="Proteomes" id="UP000294325">
    <property type="component" value="Chromosome"/>
</dbReference>
<dbReference type="KEGG" id="nwr:E3U44_04080"/>
<dbReference type="InterPro" id="IPR000489">
    <property type="entry name" value="Pterin-binding_dom"/>
</dbReference>
<feature type="domain" description="Pterin-binding" evidence="2">
    <location>
        <begin position="94"/>
        <end position="326"/>
    </location>
</feature>
<evidence type="ECO:0000259" key="2">
    <source>
        <dbReference type="PROSITE" id="PS50972"/>
    </source>
</evidence>
<dbReference type="SUPFAM" id="SSF51717">
    <property type="entry name" value="Dihydropteroate synthetase-like"/>
    <property type="match status" value="1"/>
</dbReference>
<reference evidence="3 4" key="1">
    <citation type="submission" date="2019-03" db="EMBL/GenBank/DDBJ databases">
        <title>The genome sequence of Nitrosococcus wardiae strain D1FHST reveals the archetypal metabolic capacity of ammonia-oxidizing Gammaproteobacteria.</title>
        <authorList>
            <person name="Wang L."/>
            <person name="Lim C.K."/>
            <person name="Hanson T.E."/>
            <person name="Dang H."/>
            <person name="Klotz M.G."/>
        </authorList>
    </citation>
    <scope>NUCLEOTIDE SEQUENCE [LARGE SCALE GENOMIC DNA]</scope>
    <source>
        <strain evidence="3 4">D1FHS</strain>
    </source>
</reference>
<dbReference type="RefSeq" id="WP_134356791.1">
    <property type="nucleotide sequence ID" value="NZ_CP038033.1"/>
</dbReference>
<evidence type="ECO:0000313" key="4">
    <source>
        <dbReference type="Proteomes" id="UP000294325"/>
    </source>
</evidence>
<sequence length="470" mass="52131">MREHILFLTGKLAEPSLRKILKSMEPVDFDYTVKQLGLSVAALMTAEMVERRLTETGEATRILVPGRCRGDLEKLSAILELPVERGPNELNELPTYFGRSGPAPDLSRYDVCLFAEIVDAPQQSVQGILDRAAYYRSCGADVIDLGFFPSEPFGHLEEAIQALKAEGYCLSADSLEPKDLIRAGKAGADYLLSLTEKTLYITDEVGSTPILVPAARGDLSSLERAMESLDKQGRTWLADPILEPIHFGFMDSLARYHELRRRYPQAPLLMGVGNLTELTDADTTGINAILFGIISELGISAILTTEVSSHARRAVREADLARRIMYAARENNALPQNIDDGLLCLHERRPFPDSPEEIAELAARVKDPSYRIRISQEGIHIFNRDSIHRAQDPFDLFPHLAVTEDAGHAFYLGVELSRAQIAWQLGKHYSQDEELDWGCAYEGEAEDLLEQKPPGTTLQNSKRGEGNGKA</sequence>
<dbReference type="InterPro" id="IPR045406">
    <property type="entry name" value="DUF6513"/>
</dbReference>
<dbReference type="PROSITE" id="PS50972">
    <property type="entry name" value="PTERIN_BINDING"/>
    <property type="match status" value="1"/>
</dbReference>
<feature type="region of interest" description="Disordered" evidence="1">
    <location>
        <begin position="448"/>
        <end position="470"/>
    </location>
</feature>
<name>A0A4P7BXE1_9GAMM</name>
<evidence type="ECO:0000256" key="1">
    <source>
        <dbReference type="SAM" id="MobiDB-lite"/>
    </source>
</evidence>
<organism evidence="3 4">
    <name type="scientific">Nitrosococcus wardiae</name>
    <dbReference type="NCBI Taxonomy" id="1814290"/>
    <lineage>
        <taxon>Bacteria</taxon>
        <taxon>Pseudomonadati</taxon>
        <taxon>Pseudomonadota</taxon>
        <taxon>Gammaproteobacteria</taxon>
        <taxon>Chromatiales</taxon>
        <taxon>Chromatiaceae</taxon>
        <taxon>Nitrosococcus</taxon>
    </lineage>
</organism>
<dbReference type="GO" id="GO:0042558">
    <property type="term" value="P:pteridine-containing compound metabolic process"/>
    <property type="evidence" value="ECO:0007669"/>
    <property type="project" value="InterPro"/>
</dbReference>
<dbReference type="EMBL" id="CP038033">
    <property type="protein sequence ID" value="QBQ53780.1"/>
    <property type="molecule type" value="Genomic_DNA"/>
</dbReference>
<dbReference type="AlphaFoldDB" id="A0A4P7BXE1"/>
<dbReference type="InterPro" id="IPR011005">
    <property type="entry name" value="Dihydropteroate_synth-like_sf"/>
</dbReference>